<dbReference type="Gene3D" id="1.10.443.10">
    <property type="entry name" value="Intergrase catalytic core"/>
    <property type="match status" value="1"/>
</dbReference>
<dbReference type="GO" id="GO:0003677">
    <property type="term" value="F:DNA binding"/>
    <property type="evidence" value="ECO:0007669"/>
    <property type="project" value="UniProtKB-UniRule"/>
</dbReference>
<accession>A0A4Q9QW92</accession>
<organism evidence="8 9">
    <name type="scientific">Phytopseudomonas dryadis</name>
    <dbReference type="NCBI Taxonomy" id="2487520"/>
    <lineage>
        <taxon>Bacteria</taxon>
        <taxon>Pseudomonadati</taxon>
        <taxon>Pseudomonadota</taxon>
        <taxon>Gammaproteobacteria</taxon>
        <taxon>Pseudomonadales</taxon>
        <taxon>Pseudomonadaceae</taxon>
        <taxon>Phytopseudomonas</taxon>
    </lineage>
</organism>
<dbReference type="InterPro" id="IPR010998">
    <property type="entry name" value="Integrase_recombinase_N"/>
</dbReference>
<dbReference type="PROSITE" id="PS51898">
    <property type="entry name" value="TYR_RECOMBINASE"/>
    <property type="match status" value="1"/>
</dbReference>
<dbReference type="InterPro" id="IPR038488">
    <property type="entry name" value="Integrase_DNA-bd_sf"/>
</dbReference>
<evidence type="ECO:0000256" key="5">
    <source>
        <dbReference type="PROSITE-ProRule" id="PRU01248"/>
    </source>
</evidence>
<dbReference type="Pfam" id="PF22022">
    <property type="entry name" value="Phage_int_M"/>
    <property type="match status" value="1"/>
</dbReference>
<evidence type="ECO:0000256" key="4">
    <source>
        <dbReference type="ARBA" id="ARBA00023172"/>
    </source>
</evidence>
<keyword evidence="3 5" id="KW-0238">DNA-binding</keyword>
<dbReference type="InterPro" id="IPR053876">
    <property type="entry name" value="Phage_int_M"/>
</dbReference>
<dbReference type="PANTHER" id="PTHR30629">
    <property type="entry name" value="PROPHAGE INTEGRASE"/>
    <property type="match status" value="1"/>
</dbReference>
<evidence type="ECO:0000256" key="2">
    <source>
        <dbReference type="ARBA" id="ARBA00022908"/>
    </source>
</evidence>
<evidence type="ECO:0000256" key="3">
    <source>
        <dbReference type="ARBA" id="ARBA00023125"/>
    </source>
</evidence>
<reference evidence="8 9" key="1">
    <citation type="submission" date="2018-06" db="EMBL/GenBank/DDBJ databases">
        <title>Three novel Pseudomonas species isolated from symptomatic oak.</title>
        <authorList>
            <person name="Bueno-Gonzalez V."/>
            <person name="Brady C."/>
        </authorList>
    </citation>
    <scope>NUCLEOTIDE SEQUENCE [LARGE SCALE GENOMIC DNA]</scope>
    <source>
        <strain evidence="8 9">P6B</strain>
    </source>
</reference>
<feature type="domain" description="Core-binding (CB)" evidence="7">
    <location>
        <begin position="98"/>
        <end position="182"/>
    </location>
</feature>
<dbReference type="AlphaFoldDB" id="A0A4Q9QW92"/>
<dbReference type="GO" id="GO:0006310">
    <property type="term" value="P:DNA recombination"/>
    <property type="evidence" value="ECO:0007669"/>
    <property type="project" value="UniProtKB-KW"/>
</dbReference>
<dbReference type="InterPro" id="IPR044068">
    <property type="entry name" value="CB"/>
</dbReference>
<dbReference type="InterPro" id="IPR002104">
    <property type="entry name" value="Integrase_catalytic"/>
</dbReference>
<name>A0A4Q9QW92_9GAMM</name>
<dbReference type="Pfam" id="PF00589">
    <property type="entry name" value="Phage_integrase"/>
    <property type="match status" value="1"/>
</dbReference>
<evidence type="ECO:0000313" key="9">
    <source>
        <dbReference type="Proteomes" id="UP000293172"/>
    </source>
</evidence>
<dbReference type="SUPFAM" id="SSF56349">
    <property type="entry name" value="DNA breaking-rejoining enzymes"/>
    <property type="match status" value="1"/>
</dbReference>
<sequence length="609" mass="68386">MALTDLIVRQAKATGKAYTIPDSDGLALAVSPIGSKSWHFRYSWVGKQKRMSLGTYPEVGLREARTLRDQARALLAKGVNPKLDRKQRRRAVRLANDHVFKAVFLQWVKHRRLELNEGRNSTLSQILRIFERDVLPSLGNMPIYHIRRSDLLDVISKIEDRGALSTAGKVRTWLNQLFRYALVLVDGLETNPASDLDVVAVPEPPVTNNPFLRMPELPALLQKVRRYRGAITTQLGIRLLLLTGVRTGELRLATPDQFDLDQGLWIIPPEVVKQLQNDMRKKGKRPQSIPPYIVPLSVQAIEIVRYLLEQVKPAQRYLLAHRSELKKRISENTLNGALTRMGYKDLLTGHGIRATISTALNEVGYLKTWVDAQLSHRDPNQVSAAYNHAMYVEPRRKMMQDWADRLDLLERGEVAAASAHLTIRIDGVPVLDEGHGPWVDQGETTTPAVLRVMAGAPVHRLSAVPARPVPSPVVEVAISDRQRERMEMLATYEAPHNLPVAQFAKLAGKSKDQINREIKAGKLLTISIGNRGQRIPEWQLDPLRQRLVQSAMARIEGVDPWQLYRALVQPRESLGGSAIEIVSAANVHEAIAAVCNELMNRKEPRPQAV</sequence>
<dbReference type="RefSeq" id="WP_131198705.1">
    <property type="nucleotide sequence ID" value="NZ_QJUL01000030.1"/>
</dbReference>
<dbReference type="InterPro" id="IPR050808">
    <property type="entry name" value="Phage_Integrase"/>
</dbReference>
<gene>
    <name evidence="8" type="ORF">DNK44_18395</name>
</gene>
<proteinExistence type="inferred from homology"/>
<keyword evidence="4" id="KW-0233">DNA recombination</keyword>
<dbReference type="Proteomes" id="UP000293172">
    <property type="component" value="Unassembled WGS sequence"/>
</dbReference>
<dbReference type="PROSITE" id="PS51900">
    <property type="entry name" value="CB"/>
    <property type="match status" value="1"/>
</dbReference>
<dbReference type="InterPro" id="IPR013762">
    <property type="entry name" value="Integrase-like_cat_sf"/>
</dbReference>
<dbReference type="InterPro" id="IPR011010">
    <property type="entry name" value="DNA_brk_join_enz"/>
</dbReference>
<comment type="similarity">
    <text evidence="1">Belongs to the 'phage' integrase family.</text>
</comment>
<dbReference type="CDD" id="cd00801">
    <property type="entry name" value="INT_P4_C"/>
    <property type="match status" value="1"/>
</dbReference>
<protein>
    <submittedName>
        <fullName evidence="8">Integrase</fullName>
    </submittedName>
</protein>
<evidence type="ECO:0000259" key="7">
    <source>
        <dbReference type="PROSITE" id="PS51900"/>
    </source>
</evidence>
<dbReference type="PANTHER" id="PTHR30629:SF2">
    <property type="entry name" value="PROPHAGE INTEGRASE INTS-RELATED"/>
    <property type="match status" value="1"/>
</dbReference>
<evidence type="ECO:0000259" key="6">
    <source>
        <dbReference type="PROSITE" id="PS51898"/>
    </source>
</evidence>
<feature type="domain" description="Tyr recombinase" evidence="6">
    <location>
        <begin position="207"/>
        <end position="399"/>
    </location>
</feature>
<dbReference type="Pfam" id="PF13356">
    <property type="entry name" value="Arm-DNA-bind_3"/>
    <property type="match status" value="1"/>
</dbReference>
<evidence type="ECO:0000313" key="8">
    <source>
        <dbReference type="EMBL" id="TBU88469.1"/>
    </source>
</evidence>
<evidence type="ECO:0000256" key="1">
    <source>
        <dbReference type="ARBA" id="ARBA00008857"/>
    </source>
</evidence>
<keyword evidence="2" id="KW-0229">DNA integration</keyword>
<dbReference type="Gene3D" id="1.10.150.130">
    <property type="match status" value="1"/>
</dbReference>
<dbReference type="GO" id="GO:0015074">
    <property type="term" value="P:DNA integration"/>
    <property type="evidence" value="ECO:0007669"/>
    <property type="project" value="UniProtKB-KW"/>
</dbReference>
<dbReference type="OrthoDB" id="9795573at2"/>
<dbReference type="InterPro" id="IPR025166">
    <property type="entry name" value="Integrase_DNA_bind_dom"/>
</dbReference>
<dbReference type="EMBL" id="QJUL01000030">
    <property type="protein sequence ID" value="TBU88469.1"/>
    <property type="molecule type" value="Genomic_DNA"/>
</dbReference>
<dbReference type="Gene3D" id="3.30.160.390">
    <property type="entry name" value="Integrase, DNA-binding domain"/>
    <property type="match status" value="1"/>
</dbReference>
<comment type="caution">
    <text evidence="8">The sequence shown here is derived from an EMBL/GenBank/DDBJ whole genome shotgun (WGS) entry which is preliminary data.</text>
</comment>